<dbReference type="SUPFAM" id="SSF53474">
    <property type="entry name" value="alpha/beta-Hydrolases"/>
    <property type="match status" value="1"/>
</dbReference>
<dbReference type="EMBL" id="JAQQFR010000007">
    <property type="protein sequence ID" value="MFL9879296.1"/>
    <property type="molecule type" value="Genomic_DNA"/>
</dbReference>
<proteinExistence type="predicted"/>
<comment type="caution">
    <text evidence="3">The sequence shown here is derived from an EMBL/GenBank/DDBJ whole genome shotgun (WGS) entry which is preliminary data.</text>
</comment>
<dbReference type="PANTHER" id="PTHR48081">
    <property type="entry name" value="AB HYDROLASE SUPERFAMILY PROTEIN C4A8.06C"/>
    <property type="match status" value="1"/>
</dbReference>
<dbReference type="InterPro" id="IPR050300">
    <property type="entry name" value="GDXG_lipolytic_enzyme"/>
</dbReference>
<evidence type="ECO:0000313" key="3">
    <source>
        <dbReference type="EMBL" id="MFL9879296.1"/>
    </source>
</evidence>
<gene>
    <name evidence="3" type="ORF">PQR63_12940</name>
</gene>
<accession>A0ABW8Z895</accession>
<organism evidence="3 4">
    <name type="scientific">Herbaspirillum rhizosphaerae</name>
    <dbReference type="NCBI Taxonomy" id="346179"/>
    <lineage>
        <taxon>Bacteria</taxon>
        <taxon>Pseudomonadati</taxon>
        <taxon>Pseudomonadota</taxon>
        <taxon>Betaproteobacteria</taxon>
        <taxon>Burkholderiales</taxon>
        <taxon>Oxalobacteraceae</taxon>
        <taxon>Herbaspirillum</taxon>
    </lineage>
</organism>
<reference evidence="3 4" key="1">
    <citation type="journal article" date="2024" name="Chem. Sci.">
        <title>Discovery of megapolipeptins by genome mining of a Burkholderiales bacteria collection.</title>
        <authorList>
            <person name="Paulo B.S."/>
            <person name="Recchia M.J.J."/>
            <person name="Lee S."/>
            <person name="Fergusson C.H."/>
            <person name="Romanowski S.B."/>
            <person name="Hernandez A."/>
            <person name="Krull N."/>
            <person name="Liu D.Y."/>
            <person name="Cavanagh H."/>
            <person name="Bos A."/>
            <person name="Gray C.A."/>
            <person name="Murphy B.T."/>
            <person name="Linington R.G."/>
            <person name="Eustaquio A.S."/>
        </authorList>
    </citation>
    <scope>NUCLEOTIDE SEQUENCE [LARGE SCALE GENOMIC DNA]</scope>
    <source>
        <strain evidence="3 4">RL21-008-BIB-B</strain>
    </source>
</reference>
<dbReference type="PANTHER" id="PTHR48081:SF8">
    <property type="entry name" value="ALPHA_BETA HYDROLASE FOLD-3 DOMAIN-CONTAINING PROTEIN-RELATED"/>
    <property type="match status" value="1"/>
</dbReference>
<evidence type="ECO:0000313" key="4">
    <source>
        <dbReference type="Proteomes" id="UP001629214"/>
    </source>
</evidence>
<sequence length="291" mass="30962">MEVLQESVVKSAISNFTVPGPIGRIPVRLYHPLANGELKLKLKSKSGPLLPLVLYFHGGGFVSGGLDDADLQAQYISQHSHAVVLSVDYALAPAKPFPAAPEDAYAACCWAVKNAADLHIDISRIAVAGDDAGGNLAASLTMITRDRCAAPFAAQVLISPMLDPSMTLLGDAKQLNSDITAEKCAAGYRQYLPQTMQRLHPYAAPLEASRLAGLPPAYIATAGCDVLHTEAEKYASSLIRAGVHTQVARFAGVTHGALRTHIPLLKEIVEFLRRRFSVSGTGPTNLAFQPS</sequence>
<dbReference type="InterPro" id="IPR013094">
    <property type="entry name" value="AB_hydrolase_3"/>
</dbReference>
<protein>
    <submittedName>
        <fullName evidence="3">Alpha/beta hydrolase</fullName>
    </submittedName>
</protein>
<keyword evidence="4" id="KW-1185">Reference proteome</keyword>
<dbReference type="Pfam" id="PF07859">
    <property type="entry name" value="Abhydrolase_3"/>
    <property type="match status" value="1"/>
</dbReference>
<dbReference type="Gene3D" id="3.40.50.1820">
    <property type="entry name" value="alpha/beta hydrolase"/>
    <property type="match status" value="1"/>
</dbReference>
<name>A0ABW8Z895_9BURK</name>
<dbReference type="InterPro" id="IPR029058">
    <property type="entry name" value="AB_hydrolase_fold"/>
</dbReference>
<dbReference type="Proteomes" id="UP001629214">
    <property type="component" value="Unassembled WGS sequence"/>
</dbReference>
<dbReference type="RefSeq" id="WP_408168293.1">
    <property type="nucleotide sequence ID" value="NZ_JAQQFR010000007.1"/>
</dbReference>
<evidence type="ECO:0000259" key="2">
    <source>
        <dbReference type="Pfam" id="PF07859"/>
    </source>
</evidence>
<keyword evidence="1 3" id="KW-0378">Hydrolase</keyword>
<evidence type="ECO:0000256" key="1">
    <source>
        <dbReference type="ARBA" id="ARBA00022801"/>
    </source>
</evidence>
<dbReference type="GO" id="GO:0016787">
    <property type="term" value="F:hydrolase activity"/>
    <property type="evidence" value="ECO:0007669"/>
    <property type="project" value="UniProtKB-KW"/>
</dbReference>
<feature type="domain" description="Alpha/beta hydrolase fold-3" evidence="2">
    <location>
        <begin position="53"/>
        <end position="257"/>
    </location>
</feature>